<keyword evidence="2" id="KW-0804">Transcription</keyword>
<name>A0A6P6U8P4_COFAR</name>
<feature type="compositionally biased region" description="Acidic residues" evidence="4">
    <location>
        <begin position="51"/>
        <end position="64"/>
    </location>
</feature>
<feature type="compositionally biased region" description="Polar residues" evidence="4">
    <location>
        <begin position="1442"/>
        <end position="1456"/>
    </location>
</feature>
<sequence>MLPREVEDPNGHGTIPACASVDKCGEYPMEKEVNENKGDTADGVGNRNEVEDGYEDEDEEEDVDFNPLLKDSPSQEASSSLSSENEGLDADVMDSRENASASVATDSTAKLPSPVQDCPVGDTDPGEEVVTQTETSTAGECKKGSEIGSLHEKSEGSGSRMFVDGDLVAGEFSPAVHSGKPVINMDDEDAICMRTRARYSLASFTLDELETFLQETDDDDDLQNVDDEEEYKKFLAAVLLGGDGDPQSAQENDNVDDEDEENDADFELEIEEALESDIDEDARDEIQEEVYDVAGRRPKTRQNRRKKASVEGNKKLLGQSKRPLRPLLPSAPLAQRLPFSTLDGKSFIMNHAADFPPSTTDGSINGFSPHQIGQLHCLIHEHMQLLVQVFSICVLEPSRRHIAAKVQELIKEILHVRDHVLAWRRLPYPSFCFFPPHIHPSVPNEAPRISPVPCIDESSSVVDVWRSCPSGNNMVPPDIISASKGRRESLRDGHGPEGSFWMPYINGPVLSVMDVAPLRLVGNFVDDVSAVVQEYHRRQVGLTCDTRSEREPLFPLSCFPASEPCDQILRGADSPTLSVAHLSPKSDRTPKKTMASALVERAKKQSVALVPKEIAEIAQRFYPLFNPALYPHKPPPAPLANRVLFTEAEDELLALGLMEYNTDWKAIQQRFLPCKSKHQIFVRQKNRSSSKAPENPIKAVRRMKNSPLTADEIARIEEGLKIFKLDWMSIWKFFVPYRDPSLLPRQWRIANGTQKSYKCDATKNAKRQLYERNRRASKPAALPNWQTSPEKEDNSTDKVCVDKNNVRNQMDREEESYVHEAFLADWGPGTSNLASSFPNSQQQEKSPLQPPLQEGSQVSEQLHRSGSEGAQAPIFNEFPAAVRSSSSQVCGRPYRARRVNNARLVKLAPDLPPVNLPPSVRVMSQSAFKSYQGGATVQPSSANSSVIGPGAEAGVGKVVKHTANSGVCNSAKAGQITISPVNANTSNRQPRDSLIIRNKDASEERDESDLQMHPLLFQAPENSHFPYYPLYSSASTSRSFNFFAGSPPQLNLSLFHNPRHANSAVNFLAKSLKPSESGSSCRVDFHPLLQRSEDVNSSSVAACSTAQFSTNLETSEGRCAQVQSPLGGTPSMCRAHNSSAASAVSPGQKINELDLDICLSSTSRQHKALGSEDVNECGTAVSVANTKDFRNLGSPMPKDSLKQSSQSMPVAYAPDKIGSKLDSGVHAVVVASDEGNRSSADNTEDQSLPEIVMEQEELSDSEDEVGENVEFECEEMADSEAEEGSDSDQMVDMQNEDVEKADADADSNDQQDDPIRCDDSEGNAFQTVEGRQMGKKIDHSSSSLSLNLNSCPPGSPLMKKPNNGSLKGSNTAPDEKVHSGARAATENIPSNDDNVASQKQVVELGSQSNLNSGITSSKKPRKRACGPDLRLRRGTPKRRNTSLKTDMNSAKSKQDS</sequence>
<feature type="compositionally biased region" description="Basic residues" evidence="4">
    <location>
        <begin position="296"/>
        <end position="307"/>
    </location>
</feature>
<dbReference type="SUPFAM" id="SSF46689">
    <property type="entry name" value="Homeodomain-like"/>
    <property type="match status" value="1"/>
</dbReference>
<protein>
    <submittedName>
        <fullName evidence="6">Uncharacterized protein isoform X1</fullName>
    </submittedName>
</protein>
<keyword evidence="1" id="KW-0805">Transcription regulation</keyword>
<evidence type="ECO:0000256" key="1">
    <source>
        <dbReference type="ARBA" id="ARBA00023015"/>
    </source>
</evidence>
<evidence type="ECO:0000256" key="2">
    <source>
        <dbReference type="ARBA" id="ARBA00023163"/>
    </source>
</evidence>
<reference evidence="6" key="2">
    <citation type="submission" date="2025-08" db="UniProtKB">
        <authorList>
            <consortium name="RefSeq"/>
        </authorList>
    </citation>
    <scope>IDENTIFICATION</scope>
    <source>
        <tissue evidence="6">Leaves</tissue>
    </source>
</reference>
<accession>A0A6P6U8P4</accession>
<feature type="compositionally biased region" description="Polar residues" evidence="4">
    <location>
        <begin position="829"/>
        <end position="846"/>
    </location>
</feature>
<feature type="compositionally biased region" description="Low complexity" evidence="4">
    <location>
        <begin position="1340"/>
        <end position="1350"/>
    </location>
</feature>
<dbReference type="GO" id="GO:0006355">
    <property type="term" value="P:regulation of DNA-templated transcription"/>
    <property type="evidence" value="ECO:0007669"/>
    <property type="project" value="TreeGrafter"/>
</dbReference>
<evidence type="ECO:0000313" key="5">
    <source>
        <dbReference type="Proteomes" id="UP001652660"/>
    </source>
</evidence>
<feature type="compositionally biased region" description="Basic and acidic residues" evidence="4">
    <location>
        <begin position="1"/>
        <end position="10"/>
    </location>
</feature>
<feature type="compositionally biased region" description="Acidic residues" evidence="4">
    <location>
        <begin position="253"/>
        <end position="262"/>
    </location>
</feature>
<feature type="region of interest" description="Disordered" evidence="4">
    <location>
        <begin position="1"/>
        <end position="20"/>
    </location>
</feature>
<dbReference type="PANTHER" id="PTHR16088:SF3">
    <property type="entry name" value="GON-4-LIKE PROTEIN"/>
    <property type="match status" value="1"/>
</dbReference>
<feature type="region of interest" description="Disordered" evidence="4">
    <location>
        <begin position="29"/>
        <end position="158"/>
    </location>
</feature>
<dbReference type="Proteomes" id="UP001652660">
    <property type="component" value="Chromosome 9c"/>
</dbReference>
<dbReference type="PANTHER" id="PTHR16088">
    <property type="entry name" value="YY1 ASSOCIATED PROTEIN-RELATED"/>
    <property type="match status" value="1"/>
</dbReference>
<evidence type="ECO:0000313" key="6">
    <source>
        <dbReference type="RefSeq" id="XP_027086938.2"/>
    </source>
</evidence>
<dbReference type="GO" id="GO:0005634">
    <property type="term" value="C:nucleus"/>
    <property type="evidence" value="ECO:0007669"/>
    <property type="project" value="TreeGrafter"/>
</dbReference>
<feature type="compositionally biased region" description="Acidic residues" evidence="4">
    <location>
        <begin position="1273"/>
        <end position="1286"/>
    </location>
</feature>
<feature type="compositionally biased region" description="Basic and acidic residues" evidence="4">
    <location>
        <begin position="140"/>
        <end position="155"/>
    </location>
</feature>
<evidence type="ECO:0000256" key="4">
    <source>
        <dbReference type="SAM" id="MobiDB-lite"/>
    </source>
</evidence>
<feature type="compositionally biased region" description="Basic and acidic residues" evidence="4">
    <location>
        <begin position="789"/>
        <end position="801"/>
    </location>
</feature>
<feature type="compositionally biased region" description="Polar residues" evidence="4">
    <location>
        <begin position="1387"/>
        <end position="1417"/>
    </location>
</feature>
<organism evidence="5 6">
    <name type="scientific">Coffea arabica</name>
    <name type="common">Arabian coffee</name>
    <dbReference type="NCBI Taxonomy" id="13443"/>
    <lineage>
        <taxon>Eukaryota</taxon>
        <taxon>Viridiplantae</taxon>
        <taxon>Streptophyta</taxon>
        <taxon>Embryophyta</taxon>
        <taxon>Tracheophyta</taxon>
        <taxon>Spermatophyta</taxon>
        <taxon>Magnoliopsida</taxon>
        <taxon>eudicotyledons</taxon>
        <taxon>Gunneridae</taxon>
        <taxon>Pentapetalae</taxon>
        <taxon>asterids</taxon>
        <taxon>lamiids</taxon>
        <taxon>Gentianales</taxon>
        <taxon>Rubiaceae</taxon>
        <taxon>Ixoroideae</taxon>
        <taxon>Gardenieae complex</taxon>
        <taxon>Bertiereae - Coffeeae clade</taxon>
        <taxon>Coffeeae</taxon>
        <taxon>Coffea</taxon>
    </lineage>
</organism>
<feature type="region of interest" description="Disordered" evidence="4">
    <location>
        <begin position="289"/>
        <end position="323"/>
    </location>
</feature>
<keyword evidence="3" id="KW-0539">Nucleus</keyword>
<gene>
    <name evidence="6" type="primary">LOC113708615</name>
</gene>
<feature type="compositionally biased region" description="Polar residues" evidence="4">
    <location>
        <begin position="98"/>
        <end position="110"/>
    </location>
</feature>
<dbReference type="InterPro" id="IPR009057">
    <property type="entry name" value="Homeodomain-like_sf"/>
</dbReference>
<feature type="compositionally biased region" description="Low complexity" evidence="4">
    <location>
        <begin position="72"/>
        <end position="85"/>
    </location>
</feature>
<dbReference type="OrthoDB" id="49309at2759"/>
<keyword evidence="5" id="KW-1185">Reference proteome</keyword>
<proteinExistence type="predicted"/>
<reference evidence="5" key="1">
    <citation type="journal article" date="2025" name="Foods">
        <title>Unveiling the Microbial Signatures of Arabica Coffee Cherries: Insights into Ripeness Specific Diversity, Functional Traits, and Implications for Quality and Safety.</title>
        <authorList>
            <consortium name="RefSeq"/>
            <person name="Tenea G.N."/>
            <person name="Cifuentes V."/>
            <person name="Reyes P."/>
            <person name="Cevallos-Vallejos M."/>
        </authorList>
    </citation>
    <scope>NUCLEOTIDE SEQUENCE [LARGE SCALE GENOMIC DNA]</scope>
</reference>
<evidence type="ECO:0000256" key="3">
    <source>
        <dbReference type="ARBA" id="ARBA00023242"/>
    </source>
</evidence>
<feature type="region of interest" description="Disordered" evidence="4">
    <location>
        <begin position="829"/>
        <end position="868"/>
    </location>
</feature>
<feature type="region of interest" description="Disordered" evidence="4">
    <location>
        <begin position="772"/>
        <end position="801"/>
    </location>
</feature>
<feature type="region of interest" description="Disordered" evidence="4">
    <location>
        <begin position="241"/>
        <end position="262"/>
    </location>
</feature>
<dbReference type="GO" id="GO:0003712">
    <property type="term" value="F:transcription coregulator activity"/>
    <property type="evidence" value="ECO:0007669"/>
    <property type="project" value="TreeGrafter"/>
</dbReference>
<dbReference type="RefSeq" id="XP_027086938.2">
    <property type="nucleotide sequence ID" value="XM_027231137.2"/>
</dbReference>
<dbReference type="GeneID" id="113708615"/>
<feature type="compositionally biased region" description="Polar residues" evidence="4">
    <location>
        <begin position="1362"/>
        <end position="1372"/>
    </location>
</feature>
<dbReference type="InterPro" id="IPR052435">
    <property type="entry name" value="YY1-Transcr_Regul"/>
</dbReference>
<feature type="region of interest" description="Disordered" evidence="4">
    <location>
        <begin position="1273"/>
        <end position="1456"/>
    </location>
</feature>
<feature type="compositionally biased region" description="Basic residues" evidence="4">
    <location>
        <begin position="1432"/>
        <end position="1441"/>
    </location>
</feature>
<feature type="compositionally biased region" description="Basic and acidic residues" evidence="4">
    <location>
        <begin position="29"/>
        <end position="40"/>
    </location>
</feature>